<feature type="domain" description="Transposase IS66 central" evidence="1">
    <location>
        <begin position="1"/>
        <end position="99"/>
    </location>
</feature>
<evidence type="ECO:0000313" key="2">
    <source>
        <dbReference type="EMBL" id="OOF30440.1"/>
    </source>
</evidence>
<dbReference type="InterPro" id="IPR052344">
    <property type="entry name" value="Transposase-related"/>
</dbReference>
<dbReference type="RefSeq" id="WP_158075558.1">
    <property type="nucleotide sequence ID" value="NZ_MUFR01000192.1"/>
</dbReference>
<dbReference type="PANTHER" id="PTHR33678:SF2">
    <property type="match status" value="1"/>
</dbReference>
<reference evidence="3" key="1">
    <citation type="submission" date="2017-01" db="EMBL/GenBank/DDBJ databases">
        <title>Draft genome of the species Salinivibrio costicola subsp. alcaliphilus.</title>
        <authorList>
            <person name="Lopez-Hermoso C."/>
            <person name="De La Haba R."/>
            <person name="Sanchez-Porro C."/>
            <person name="Ventosa A."/>
        </authorList>
    </citation>
    <scope>NUCLEOTIDE SEQUENCE [LARGE SCALE GENOMIC DNA]</scope>
    <source>
        <strain evidence="3">CBH448</strain>
    </source>
</reference>
<dbReference type="InterPro" id="IPR004291">
    <property type="entry name" value="Transposase_IS66_central"/>
</dbReference>
<evidence type="ECO:0000313" key="3">
    <source>
        <dbReference type="Proteomes" id="UP000189431"/>
    </source>
</evidence>
<protein>
    <submittedName>
        <fullName evidence="2">Transposase</fullName>
    </submittedName>
</protein>
<dbReference type="Proteomes" id="UP000189431">
    <property type="component" value="Unassembled WGS sequence"/>
</dbReference>
<keyword evidence="3" id="KW-1185">Reference proteome</keyword>
<evidence type="ECO:0000259" key="1">
    <source>
        <dbReference type="Pfam" id="PF03050"/>
    </source>
</evidence>
<dbReference type="EMBL" id="MUFR01000192">
    <property type="protein sequence ID" value="OOF30440.1"/>
    <property type="molecule type" value="Genomic_DNA"/>
</dbReference>
<dbReference type="PANTHER" id="PTHR33678">
    <property type="entry name" value="BLL1576 PROTEIN"/>
    <property type="match status" value="1"/>
</dbReference>
<feature type="non-terminal residue" evidence="2">
    <location>
        <position position="1"/>
    </location>
</feature>
<organism evidence="2 3">
    <name type="scientific">Salinivibrio costicola subsp. alcaliphilus</name>
    <dbReference type="NCBI Taxonomy" id="272773"/>
    <lineage>
        <taxon>Bacteria</taxon>
        <taxon>Pseudomonadati</taxon>
        <taxon>Pseudomonadota</taxon>
        <taxon>Gammaproteobacteria</taxon>
        <taxon>Vibrionales</taxon>
        <taxon>Vibrionaceae</taxon>
        <taxon>Salinivibrio</taxon>
    </lineage>
</organism>
<proteinExistence type="predicted"/>
<dbReference type="Pfam" id="PF03050">
    <property type="entry name" value="DDE_Tnp_IS66"/>
    <property type="match status" value="1"/>
</dbReference>
<feature type="non-terminal residue" evidence="2">
    <location>
        <position position="100"/>
    </location>
</feature>
<accession>A0ABX3KNA1</accession>
<sequence>DGLPLYRIEKELARVGVELQRTTLASWMIKTAELLSPLYLAMQESLLGESVIHGDETTLQVLKEPGKTAQSQSYLWAYTSPAQSTTPVVLFDYQPGRGHT</sequence>
<comment type="caution">
    <text evidence="2">The sequence shown here is derived from an EMBL/GenBank/DDBJ whole genome shotgun (WGS) entry which is preliminary data.</text>
</comment>
<name>A0ABX3KNA1_SALCS</name>
<gene>
    <name evidence="2" type="ORF">BZJ21_15830</name>
</gene>